<dbReference type="InterPro" id="IPR019819">
    <property type="entry name" value="Carboxylesterase_B_CS"/>
</dbReference>
<evidence type="ECO:0000313" key="5">
    <source>
        <dbReference type="EMBL" id="WAR11767.1"/>
    </source>
</evidence>
<evidence type="ECO:0000256" key="1">
    <source>
        <dbReference type="ARBA" id="ARBA00005964"/>
    </source>
</evidence>
<accession>A0ABY7EP46</accession>
<keyword evidence="6" id="KW-1185">Reference proteome</keyword>
<feature type="non-terminal residue" evidence="5">
    <location>
        <position position="387"/>
    </location>
</feature>
<dbReference type="InterPro" id="IPR029058">
    <property type="entry name" value="AB_hydrolase_fold"/>
</dbReference>
<dbReference type="EC" id="3.1.1.-" evidence="3"/>
<dbReference type="InterPro" id="IPR002018">
    <property type="entry name" value="CarbesteraseB"/>
</dbReference>
<protein>
    <recommendedName>
        <fullName evidence="3">Carboxylic ester hydrolase</fullName>
        <ecNumber evidence="3">3.1.1.-</ecNumber>
    </recommendedName>
</protein>
<evidence type="ECO:0000256" key="3">
    <source>
        <dbReference type="RuleBase" id="RU361235"/>
    </source>
</evidence>
<proteinExistence type="inferred from homology"/>
<dbReference type="EMBL" id="CP111019">
    <property type="protein sequence ID" value="WAR11767.1"/>
    <property type="molecule type" value="Genomic_DNA"/>
</dbReference>
<evidence type="ECO:0000256" key="2">
    <source>
        <dbReference type="ARBA" id="ARBA00022801"/>
    </source>
</evidence>
<sequence>TSEDCLYLNVWTPLDANVTSGYPVMAFLHGGATGNYGILDQRLALQWIQTNIDAFGGDPFKVTLFGQSAGAQSVFIHVMSPPSNSLFRAAIVESAPFAVPYRTKDEARLLATKFRELLKCREGDFQCLLNKTVEEINDAQQDVTFKITGGKLDEYFEPIGPVVDGVDVPMQPMAAARLGKFRKLPLMLGTVTEEGRLFVYGAWKLNLKRTEYEAALAAIHPSHFEEVETEYPPSDVPDLRDELCEVVTDYLFTCATRNVSENILKGGNSSTFLYVFDHATNGTGGWGKDTFCEGHVCHAEELAYIFQNSWVKGTPDEGTLSQLMVLYWSNFAHSMNPSVGPRSPLLRWFPYSPGSKTIMHFKTPTPECITQFRKQQCDFWDTVGYEL</sequence>
<dbReference type="PROSITE" id="PS00122">
    <property type="entry name" value="CARBOXYLESTERASE_B_1"/>
    <property type="match status" value="1"/>
</dbReference>
<reference evidence="5" key="1">
    <citation type="submission" date="2022-11" db="EMBL/GenBank/DDBJ databases">
        <title>Centuries of genome instability and evolution in soft-shell clam transmissible cancer (bioRxiv).</title>
        <authorList>
            <person name="Hart S.F.M."/>
            <person name="Yonemitsu M.A."/>
            <person name="Giersch R.M."/>
            <person name="Beal B.F."/>
            <person name="Arriagada G."/>
            <person name="Davis B.W."/>
            <person name="Ostrander E.A."/>
            <person name="Goff S.P."/>
            <person name="Metzger M.J."/>
        </authorList>
    </citation>
    <scope>NUCLEOTIDE SEQUENCE</scope>
    <source>
        <strain evidence="5">MELC-2E11</strain>
        <tissue evidence="5">Siphon/mantle</tissue>
    </source>
</reference>
<dbReference type="InterPro" id="IPR019826">
    <property type="entry name" value="Carboxylesterase_B_AS"/>
</dbReference>
<dbReference type="PANTHER" id="PTHR45570">
    <property type="entry name" value="CARBOXYLIC ESTER HYDROLASE"/>
    <property type="match status" value="1"/>
</dbReference>
<dbReference type="Gene3D" id="3.40.50.1820">
    <property type="entry name" value="alpha/beta hydrolase"/>
    <property type="match status" value="2"/>
</dbReference>
<dbReference type="PROSITE" id="PS00941">
    <property type="entry name" value="CARBOXYLESTERASE_B_2"/>
    <property type="match status" value="1"/>
</dbReference>
<evidence type="ECO:0000259" key="4">
    <source>
        <dbReference type="Pfam" id="PF00135"/>
    </source>
</evidence>
<feature type="domain" description="Carboxylesterase type B" evidence="4">
    <location>
        <begin position="33"/>
        <end position="380"/>
    </location>
</feature>
<feature type="domain" description="Carboxylesterase type B" evidence="4">
    <location>
        <begin position="2"/>
        <end position="32"/>
    </location>
</feature>
<organism evidence="5 6">
    <name type="scientific">Mya arenaria</name>
    <name type="common">Soft-shell clam</name>
    <dbReference type="NCBI Taxonomy" id="6604"/>
    <lineage>
        <taxon>Eukaryota</taxon>
        <taxon>Metazoa</taxon>
        <taxon>Spiralia</taxon>
        <taxon>Lophotrochozoa</taxon>
        <taxon>Mollusca</taxon>
        <taxon>Bivalvia</taxon>
        <taxon>Autobranchia</taxon>
        <taxon>Heteroconchia</taxon>
        <taxon>Euheterodonta</taxon>
        <taxon>Imparidentia</taxon>
        <taxon>Neoheterodontei</taxon>
        <taxon>Myida</taxon>
        <taxon>Myoidea</taxon>
        <taxon>Myidae</taxon>
        <taxon>Mya</taxon>
    </lineage>
</organism>
<evidence type="ECO:0000313" key="6">
    <source>
        <dbReference type="Proteomes" id="UP001164746"/>
    </source>
</evidence>
<name>A0ABY7EP46_MYAAR</name>
<keyword evidence="2 3" id="KW-0378">Hydrolase</keyword>
<dbReference type="Pfam" id="PF00135">
    <property type="entry name" value="COesterase"/>
    <property type="match status" value="2"/>
</dbReference>
<dbReference type="PANTHER" id="PTHR45570:SF2">
    <property type="entry name" value="ACETYLCHOLINESTERASE 1-LIKE"/>
    <property type="match status" value="1"/>
</dbReference>
<dbReference type="Proteomes" id="UP001164746">
    <property type="component" value="Chromosome 8"/>
</dbReference>
<dbReference type="SUPFAM" id="SSF53474">
    <property type="entry name" value="alpha/beta-Hydrolases"/>
    <property type="match status" value="1"/>
</dbReference>
<gene>
    <name evidence="5" type="ORF">MAR_025947</name>
</gene>
<comment type="similarity">
    <text evidence="1 3">Belongs to the type-B carboxylesterase/lipase family.</text>
</comment>